<dbReference type="AlphaFoldDB" id="A0A6J8BT90"/>
<dbReference type="GO" id="GO:0005886">
    <property type="term" value="C:plasma membrane"/>
    <property type="evidence" value="ECO:0007669"/>
    <property type="project" value="UniProtKB-ARBA"/>
</dbReference>
<organism evidence="8 9">
    <name type="scientific">Mytilus coruscus</name>
    <name type="common">Sea mussel</name>
    <dbReference type="NCBI Taxonomy" id="42192"/>
    <lineage>
        <taxon>Eukaryota</taxon>
        <taxon>Metazoa</taxon>
        <taxon>Spiralia</taxon>
        <taxon>Lophotrochozoa</taxon>
        <taxon>Mollusca</taxon>
        <taxon>Bivalvia</taxon>
        <taxon>Autobranchia</taxon>
        <taxon>Pteriomorphia</taxon>
        <taxon>Mytilida</taxon>
        <taxon>Mytiloidea</taxon>
        <taxon>Mytilidae</taxon>
        <taxon>Mytilinae</taxon>
        <taxon>Mytilus</taxon>
    </lineage>
</organism>
<reference evidence="8 9" key="1">
    <citation type="submission" date="2020-06" db="EMBL/GenBank/DDBJ databases">
        <authorList>
            <person name="Li R."/>
            <person name="Bekaert M."/>
        </authorList>
    </citation>
    <scope>NUCLEOTIDE SEQUENCE [LARGE SCALE GENOMIC DNA]</scope>
    <source>
        <strain evidence="9">wild</strain>
    </source>
</reference>
<accession>A0A6J8BT90</accession>
<feature type="disulfide bond" evidence="6">
    <location>
        <begin position="158"/>
        <end position="167"/>
    </location>
</feature>
<protein>
    <recommendedName>
        <fullName evidence="7">EGF-like domain-containing protein</fullName>
    </recommendedName>
</protein>
<name>A0A6J8BT90_MYTCO</name>
<dbReference type="Proteomes" id="UP000507470">
    <property type="component" value="Unassembled WGS sequence"/>
</dbReference>
<comment type="caution">
    <text evidence="6">Lacks conserved residue(s) required for the propagation of feature annotation.</text>
</comment>
<gene>
    <name evidence="8" type="ORF">MCOR_22554</name>
</gene>
<dbReference type="GO" id="GO:0000902">
    <property type="term" value="P:cell morphogenesis"/>
    <property type="evidence" value="ECO:0007669"/>
    <property type="project" value="UniProtKB-ARBA"/>
</dbReference>
<keyword evidence="3" id="KW-0677">Repeat</keyword>
<dbReference type="FunFam" id="2.10.25.10:FF:000230">
    <property type="entry name" value="Delta-like protein"/>
    <property type="match status" value="1"/>
</dbReference>
<feature type="disulfide bond" evidence="6">
    <location>
        <begin position="122"/>
        <end position="131"/>
    </location>
</feature>
<dbReference type="InterPro" id="IPR001881">
    <property type="entry name" value="EGF-like_Ca-bd_dom"/>
</dbReference>
<proteinExistence type="predicted"/>
<dbReference type="PROSITE" id="PS00010">
    <property type="entry name" value="ASX_HYDROXYL"/>
    <property type="match status" value="1"/>
</dbReference>
<sequence length="174" mass="19422">MESFVVKASEMTGPKGCVRECMMYTDCNAVNFYMTRSYCELLDVAFSDNEIINSNEVYFTNISEWTKDEDACWPNTCPPKTRCIVGYGNLNICVPFVTPCDNNQCINGAVCINSVKDYSCRCQPGYHGKYCQLTPCSSGPCTNDGTCTFSGPIYTCTCKPGYYGNNCQCKFNFN</sequence>
<keyword evidence="5" id="KW-0325">Glycoprotein</keyword>
<dbReference type="SUPFAM" id="SSF57196">
    <property type="entry name" value="EGF/Laminin"/>
    <property type="match status" value="2"/>
</dbReference>
<dbReference type="GO" id="GO:0042063">
    <property type="term" value="P:gliogenesis"/>
    <property type="evidence" value="ECO:0007669"/>
    <property type="project" value="UniProtKB-ARBA"/>
</dbReference>
<keyword evidence="4 6" id="KW-1015">Disulfide bond</keyword>
<evidence type="ECO:0000256" key="2">
    <source>
        <dbReference type="ARBA" id="ARBA00022729"/>
    </source>
</evidence>
<keyword evidence="1 6" id="KW-0245">EGF-like domain</keyword>
<keyword evidence="9" id="KW-1185">Reference proteome</keyword>
<evidence type="ECO:0000256" key="4">
    <source>
        <dbReference type="ARBA" id="ARBA00023157"/>
    </source>
</evidence>
<dbReference type="EMBL" id="CACVKT020003992">
    <property type="protein sequence ID" value="CAC5387188.1"/>
    <property type="molecule type" value="Genomic_DNA"/>
</dbReference>
<dbReference type="Pfam" id="PF00008">
    <property type="entry name" value="EGF"/>
    <property type="match status" value="2"/>
</dbReference>
<dbReference type="SMART" id="SM00179">
    <property type="entry name" value="EGF_CA"/>
    <property type="match status" value="1"/>
</dbReference>
<dbReference type="InterPro" id="IPR000742">
    <property type="entry name" value="EGF"/>
</dbReference>
<dbReference type="GO" id="GO:0007219">
    <property type="term" value="P:Notch signaling pathway"/>
    <property type="evidence" value="ECO:0007669"/>
    <property type="project" value="TreeGrafter"/>
</dbReference>
<keyword evidence="2" id="KW-0732">Signal</keyword>
<dbReference type="PROSITE" id="PS00022">
    <property type="entry name" value="EGF_1"/>
    <property type="match status" value="2"/>
</dbReference>
<dbReference type="GO" id="GO:0005112">
    <property type="term" value="F:Notch binding"/>
    <property type="evidence" value="ECO:0007669"/>
    <property type="project" value="TreeGrafter"/>
</dbReference>
<evidence type="ECO:0000256" key="3">
    <source>
        <dbReference type="ARBA" id="ARBA00022737"/>
    </source>
</evidence>
<dbReference type="GO" id="GO:0005509">
    <property type="term" value="F:calcium ion binding"/>
    <property type="evidence" value="ECO:0007669"/>
    <property type="project" value="InterPro"/>
</dbReference>
<dbReference type="SMART" id="SM00181">
    <property type="entry name" value="EGF"/>
    <property type="match status" value="2"/>
</dbReference>
<feature type="domain" description="EGF-like" evidence="7">
    <location>
        <begin position="133"/>
        <end position="168"/>
    </location>
</feature>
<evidence type="ECO:0000259" key="7">
    <source>
        <dbReference type="PROSITE" id="PS50026"/>
    </source>
</evidence>
<dbReference type="PANTHER" id="PTHR12916">
    <property type="entry name" value="CYTOCHROME C OXIDASE POLYPEPTIDE VIC-2"/>
    <property type="match status" value="1"/>
</dbReference>
<evidence type="ECO:0000256" key="1">
    <source>
        <dbReference type="ARBA" id="ARBA00022536"/>
    </source>
</evidence>
<dbReference type="OrthoDB" id="430340at2759"/>
<evidence type="ECO:0000256" key="6">
    <source>
        <dbReference type="PROSITE-ProRule" id="PRU00076"/>
    </source>
</evidence>
<dbReference type="Gene3D" id="2.10.25.10">
    <property type="entry name" value="Laminin"/>
    <property type="match status" value="2"/>
</dbReference>
<evidence type="ECO:0000313" key="9">
    <source>
        <dbReference type="Proteomes" id="UP000507470"/>
    </source>
</evidence>
<evidence type="ECO:0000313" key="8">
    <source>
        <dbReference type="EMBL" id="CAC5387188.1"/>
    </source>
</evidence>
<feature type="domain" description="EGF-like" evidence="7">
    <location>
        <begin position="96"/>
        <end position="132"/>
    </location>
</feature>
<dbReference type="PROSITE" id="PS50026">
    <property type="entry name" value="EGF_3"/>
    <property type="match status" value="2"/>
</dbReference>
<dbReference type="InterPro" id="IPR000152">
    <property type="entry name" value="EGF-type_Asp/Asn_hydroxyl_site"/>
</dbReference>
<dbReference type="GO" id="GO:0048666">
    <property type="term" value="P:neuron development"/>
    <property type="evidence" value="ECO:0007669"/>
    <property type="project" value="UniProtKB-ARBA"/>
</dbReference>
<dbReference type="PANTHER" id="PTHR12916:SF4">
    <property type="entry name" value="UNINFLATABLE, ISOFORM C"/>
    <property type="match status" value="1"/>
</dbReference>
<dbReference type="CDD" id="cd00054">
    <property type="entry name" value="EGF_CA"/>
    <property type="match status" value="2"/>
</dbReference>
<dbReference type="PROSITE" id="PS01186">
    <property type="entry name" value="EGF_2"/>
    <property type="match status" value="1"/>
</dbReference>
<evidence type="ECO:0000256" key="5">
    <source>
        <dbReference type="ARBA" id="ARBA00023180"/>
    </source>
</evidence>